<keyword evidence="2" id="KW-1185">Reference proteome</keyword>
<dbReference type="KEGG" id="cthe:Chro_1053"/>
<reference evidence="1 2" key="1">
    <citation type="submission" date="2012-06" db="EMBL/GenBank/DDBJ databases">
        <title>Finished chromosome of genome of Chroococcidiopsis thermalis PCC 7203.</title>
        <authorList>
            <consortium name="US DOE Joint Genome Institute"/>
            <person name="Gugger M."/>
            <person name="Coursin T."/>
            <person name="Rippka R."/>
            <person name="Tandeau De Marsac N."/>
            <person name="Huntemann M."/>
            <person name="Wei C.-L."/>
            <person name="Han J."/>
            <person name="Detter J.C."/>
            <person name="Han C."/>
            <person name="Tapia R."/>
            <person name="Davenport K."/>
            <person name="Daligault H."/>
            <person name="Erkkila T."/>
            <person name="Gu W."/>
            <person name="Munk A.C.C."/>
            <person name="Teshima H."/>
            <person name="Xu Y."/>
            <person name="Chain P."/>
            <person name="Chen A."/>
            <person name="Krypides N."/>
            <person name="Mavromatis K."/>
            <person name="Markowitz V."/>
            <person name="Szeto E."/>
            <person name="Ivanova N."/>
            <person name="Mikhailova N."/>
            <person name="Ovchinnikova G."/>
            <person name="Pagani I."/>
            <person name="Pati A."/>
            <person name="Goodwin L."/>
            <person name="Peters L."/>
            <person name="Pitluck S."/>
            <person name="Woyke T."/>
            <person name="Kerfeld C."/>
        </authorList>
    </citation>
    <scope>NUCLEOTIDE SEQUENCE [LARGE SCALE GENOMIC DNA]</scope>
    <source>
        <strain evidence="1 2">PCC 7203</strain>
    </source>
</reference>
<dbReference type="RefSeq" id="WP_015153134.1">
    <property type="nucleotide sequence ID" value="NC_019695.1"/>
</dbReference>
<evidence type="ECO:0000313" key="1">
    <source>
        <dbReference type="EMBL" id="AFY86585.1"/>
    </source>
</evidence>
<dbReference type="OrthoDB" id="7066515at2"/>
<accession>K9TVI8</accession>
<dbReference type="Proteomes" id="UP000010384">
    <property type="component" value="Chromosome"/>
</dbReference>
<evidence type="ECO:0000313" key="2">
    <source>
        <dbReference type="Proteomes" id="UP000010384"/>
    </source>
</evidence>
<protein>
    <submittedName>
        <fullName evidence="1">Uncharacterized protein</fullName>
    </submittedName>
</protein>
<dbReference type="EMBL" id="CP003597">
    <property type="protein sequence ID" value="AFY86585.1"/>
    <property type="molecule type" value="Genomic_DNA"/>
</dbReference>
<dbReference type="InParanoid" id="K9TVI8"/>
<organism evidence="1 2">
    <name type="scientific">Chroococcidiopsis thermalis (strain PCC 7203)</name>
    <dbReference type="NCBI Taxonomy" id="251229"/>
    <lineage>
        <taxon>Bacteria</taxon>
        <taxon>Bacillati</taxon>
        <taxon>Cyanobacteriota</taxon>
        <taxon>Cyanophyceae</taxon>
        <taxon>Chroococcidiopsidales</taxon>
        <taxon>Chroococcidiopsidaceae</taxon>
        <taxon>Chroococcidiopsis</taxon>
    </lineage>
</organism>
<gene>
    <name evidence="1" type="ORF">Chro_1053</name>
</gene>
<proteinExistence type="predicted"/>
<name>K9TVI8_CHRTP</name>
<sequence length="209" mass="24638">MWSSLKLKYDEADYFLSQLKVHVKHPKIFLFYLSAFLSSARSVTFHLQKQAASQGKTDLYRQLQRELLSDKVCQFFIDARNQTEKESYLQLSLFYMNGMPQKPGEKPAWMVRAIASITIGSNEPFFKYIDEILERDWDCAHRIYSSHGHYQEQFVWMFKGYPTGTGKAGYKKVLSACEEYLDRLWALLVKFRIQLDQAFQDQLGDREQK</sequence>
<dbReference type="AlphaFoldDB" id="K9TVI8"/>
<dbReference type="HOGENOM" id="CLU_1313601_0_0_3"/>